<dbReference type="RefSeq" id="WP_407279176.1">
    <property type="nucleotide sequence ID" value="NZ_CP141259.1"/>
</dbReference>
<dbReference type="Proteomes" id="UP001626593">
    <property type="component" value="Chromosome"/>
</dbReference>
<dbReference type="EMBL" id="CP141259">
    <property type="protein sequence ID" value="WRL46334.1"/>
    <property type="molecule type" value="Genomic_DNA"/>
</dbReference>
<reference evidence="2 3" key="1">
    <citation type="submission" date="2023-12" db="EMBL/GenBank/DDBJ databases">
        <title>A. evansii MAY27, complete genome.</title>
        <authorList>
            <person name="Wang Y."/>
        </authorList>
    </citation>
    <scope>NUCLEOTIDE SEQUENCE [LARGE SCALE GENOMIC DNA]</scope>
    <source>
        <strain evidence="2 3">MAY27</strain>
    </source>
</reference>
<evidence type="ECO:0000313" key="2">
    <source>
        <dbReference type="EMBL" id="WRL46334.1"/>
    </source>
</evidence>
<keyword evidence="1" id="KW-0238">DNA-binding</keyword>
<proteinExistence type="predicted"/>
<accession>A0ABZ1AKE1</accession>
<dbReference type="InterPro" id="IPR010998">
    <property type="entry name" value="Integrase_recombinase_N"/>
</dbReference>
<evidence type="ECO:0000313" key="3">
    <source>
        <dbReference type="Proteomes" id="UP001626593"/>
    </source>
</evidence>
<dbReference type="Gene3D" id="1.10.150.130">
    <property type="match status" value="1"/>
</dbReference>
<organism evidence="2 3">
    <name type="scientific">Aromatoleum evansii</name>
    <name type="common">Azoarcus evansii</name>
    <dbReference type="NCBI Taxonomy" id="59406"/>
    <lineage>
        <taxon>Bacteria</taxon>
        <taxon>Pseudomonadati</taxon>
        <taxon>Pseudomonadota</taxon>
        <taxon>Betaproteobacteria</taxon>
        <taxon>Rhodocyclales</taxon>
        <taxon>Rhodocyclaceae</taxon>
        <taxon>Aromatoleum</taxon>
    </lineage>
</organism>
<gene>
    <name evidence="2" type="ORF">U5817_24570</name>
</gene>
<evidence type="ECO:0008006" key="4">
    <source>
        <dbReference type="Google" id="ProtNLM"/>
    </source>
</evidence>
<protein>
    <recommendedName>
        <fullName evidence="4">Integrase</fullName>
    </recommendedName>
</protein>
<evidence type="ECO:0000256" key="1">
    <source>
        <dbReference type="ARBA" id="ARBA00023125"/>
    </source>
</evidence>
<name>A0ABZ1AKE1_AROEV</name>
<keyword evidence="3" id="KW-1185">Reference proteome</keyword>
<sequence length="230" mass="27170">MRTVDRLPQIFWDDGQPWPEANLFSLEVARNREVKIETLTRLMEHLHKYANWLEREQIDWRHFPQTKAERVLVRYRGELVDSRDHGYLRPSTTTARMRAVIRFYRYAAGRQFISRDAPKWQDKAVVVRYFDTAGFERTMNRLTTDLSIPNRARPGLRLEDGLLPISRQHMSELLQFAKENCSEELHLMLMVGFFTGARIGTIRTLRVKALEDAARDPDVSCWRAMKTTQF</sequence>